<protein>
    <submittedName>
        <fullName evidence="2">DNA-binding protein</fullName>
    </submittedName>
</protein>
<dbReference type="SUPFAM" id="SSF47413">
    <property type="entry name" value="lambda repressor-like DNA-binding domains"/>
    <property type="match status" value="1"/>
</dbReference>
<dbReference type="GO" id="GO:0003677">
    <property type="term" value="F:DNA binding"/>
    <property type="evidence" value="ECO:0007669"/>
    <property type="project" value="UniProtKB-KW"/>
</dbReference>
<organism evidence="2 3">
    <name type="scientific">Catenulispora subtropica</name>
    <dbReference type="NCBI Taxonomy" id="450798"/>
    <lineage>
        <taxon>Bacteria</taxon>
        <taxon>Bacillati</taxon>
        <taxon>Actinomycetota</taxon>
        <taxon>Actinomycetes</taxon>
        <taxon>Catenulisporales</taxon>
        <taxon>Catenulisporaceae</taxon>
        <taxon>Catenulispora</taxon>
    </lineage>
</organism>
<sequence>MDNASVVQRNRALQTEWYGEPLGERFRRLLARLTLSQAQLADVLGLSAPMVSQLMTGARAKISNPAVLARLAVLDELAADPAFLARPPQDRAAELARLAAESPAAGSASTSTRAIRADQAPAVPRADPAVAVQSVLRAVATAGELEEAARLLDAGHPGLAEVLRVYGTMRTADARAHYERTVTP</sequence>
<dbReference type="SMART" id="SM00530">
    <property type="entry name" value="HTH_XRE"/>
    <property type="match status" value="1"/>
</dbReference>
<evidence type="ECO:0000313" key="3">
    <source>
        <dbReference type="Proteomes" id="UP001499854"/>
    </source>
</evidence>
<dbReference type="InterPro" id="IPR010982">
    <property type="entry name" value="Lambda_DNA-bd_dom_sf"/>
</dbReference>
<name>A0ABN2S4R2_9ACTN</name>
<dbReference type="Pfam" id="PF13560">
    <property type="entry name" value="HTH_31"/>
    <property type="match status" value="1"/>
</dbReference>
<evidence type="ECO:0000259" key="1">
    <source>
        <dbReference type="SMART" id="SM00530"/>
    </source>
</evidence>
<dbReference type="RefSeq" id="WP_344659238.1">
    <property type="nucleotide sequence ID" value="NZ_BAAAQM010000027.1"/>
</dbReference>
<dbReference type="Gene3D" id="1.10.260.40">
    <property type="entry name" value="lambda repressor-like DNA-binding domains"/>
    <property type="match status" value="1"/>
</dbReference>
<dbReference type="Proteomes" id="UP001499854">
    <property type="component" value="Unassembled WGS sequence"/>
</dbReference>
<dbReference type="InterPro" id="IPR001387">
    <property type="entry name" value="Cro/C1-type_HTH"/>
</dbReference>
<dbReference type="EMBL" id="BAAAQM010000027">
    <property type="protein sequence ID" value="GAA1980365.1"/>
    <property type="molecule type" value="Genomic_DNA"/>
</dbReference>
<accession>A0ABN2S4R2</accession>
<evidence type="ECO:0000313" key="2">
    <source>
        <dbReference type="EMBL" id="GAA1980365.1"/>
    </source>
</evidence>
<feature type="domain" description="HTH cro/C1-type" evidence="1">
    <location>
        <begin position="25"/>
        <end position="84"/>
    </location>
</feature>
<reference evidence="2 3" key="1">
    <citation type="journal article" date="2019" name="Int. J. Syst. Evol. Microbiol.">
        <title>The Global Catalogue of Microorganisms (GCM) 10K type strain sequencing project: providing services to taxonomists for standard genome sequencing and annotation.</title>
        <authorList>
            <consortium name="The Broad Institute Genomics Platform"/>
            <consortium name="The Broad Institute Genome Sequencing Center for Infectious Disease"/>
            <person name="Wu L."/>
            <person name="Ma J."/>
        </authorList>
    </citation>
    <scope>NUCLEOTIDE SEQUENCE [LARGE SCALE GENOMIC DNA]</scope>
    <source>
        <strain evidence="2 3">JCM 16013</strain>
    </source>
</reference>
<keyword evidence="2" id="KW-0238">DNA-binding</keyword>
<proteinExistence type="predicted"/>
<dbReference type="CDD" id="cd00093">
    <property type="entry name" value="HTH_XRE"/>
    <property type="match status" value="1"/>
</dbReference>
<comment type="caution">
    <text evidence="2">The sequence shown here is derived from an EMBL/GenBank/DDBJ whole genome shotgun (WGS) entry which is preliminary data.</text>
</comment>
<keyword evidence="3" id="KW-1185">Reference proteome</keyword>
<gene>
    <name evidence="2" type="ORF">GCM10009838_46870</name>
</gene>